<accession>A0A9X1VEG3</accession>
<comment type="caution">
    <text evidence="2">The sequence shown here is derived from an EMBL/GenBank/DDBJ whole genome shotgun (WGS) entry which is preliminary data.</text>
</comment>
<gene>
    <name evidence="2" type="ORF">MON38_07170</name>
</gene>
<protein>
    <recommendedName>
        <fullName evidence="4">General stress protein 17M-like domain-containing protein</fullName>
    </recommendedName>
</protein>
<organism evidence="2 3">
    <name type="scientific">Hymenobacter cyanobacteriorum</name>
    <dbReference type="NCBI Taxonomy" id="2926463"/>
    <lineage>
        <taxon>Bacteria</taxon>
        <taxon>Pseudomonadati</taxon>
        <taxon>Bacteroidota</taxon>
        <taxon>Cytophagia</taxon>
        <taxon>Cytophagales</taxon>
        <taxon>Hymenobacteraceae</taxon>
        <taxon>Hymenobacter</taxon>
    </lineage>
</organism>
<evidence type="ECO:0000313" key="2">
    <source>
        <dbReference type="EMBL" id="MCI1187197.1"/>
    </source>
</evidence>
<evidence type="ECO:0008006" key="4">
    <source>
        <dbReference type="Google" id="ProtNLM"/>
    </source>
</evidence>
<dbReference type="RefSeq" id="WP_241935478.1">
    <property type="nucleotide sequence ID" value="NZ_JALBGC010000002.1"/>
</dbReference>
<name>A0A9X1VEG3_9BACT</name>
<feature type="region of interest" description="Disordered" evidence="1">
    <location>
        <begin position="120"/>
        <end position="155"/>
    </location>
</feature>
<keyword evidence="3" id="KW-1185">Reference proteome</keyword>
<evidence type="ECO:0000313" key="3">
    <source>
        <dbReference type="Proteomes" id="UP001139193"/>
    </source>
</evidence>
<proteinExistence type="predicted"/>
<evidence type="ECO:0000256" key="1">
    <source>
        <dbReference type="SAM" id="MobiDB-lite"/>
    </source>
</evidence>
<dbReference type="AlphaFoldDB" id="A0A9X1VEG3"/>
<dbReference type="Proteomes" id="UP001139193">
    <property type="component" value="Unassembled WGS sequence"/>
</dbReference>
<reference evidence="2" key="1">
    <citation type="submission" date="2022-03" db="EMBL/GenBank/DDBJ databases">
        <title>Bacterial whole genome sequence for Hymenobacter sp. DH14.</title>
        <authorList>
            <person name="Le V."/>
        </authorList>
    </citation>
    <scope>NUCLEOTIDE SEQUENCE</scope>
    <source>
        <strain evidence="2">DH14</strain>
    </source>
</reference>
<sequence>MARTVVGLFTSVSEAEFAVAQLQAAGFAGPAVQLATRETLQAQHLPGLEAPTETFQDGVVRFFSNIFSGTQLDDAAAHIAATGPEHAVITVDTTTAAEADQARELLDRNGAIDVYKQRPLAAATPTPDANEIDLEGDLGRVRDDEELDANGLTTH</sequence>
<dbReference type="EMBL" id="JALBGC010000002">
    <property type="protein sequence ID" value="MCI1187197.1"/>
    <property type="molecule type" value="Genomic_DNA"/>
</dbReference>